<reference evidence="6" key="1">
    <citation type="submission" date="2016-06" db="UniProtKB">
        <authorList>
            <consortium name="WormBaseParasite"/>
        </authorList>
    </citation>
    <scope>IDENTIFICATION</scope>
</reference>
<protein>
    <submittedName>
        <fullName evidence="6">ShKT domain-containing protein</fullName>
    </submittedName>
</protein>
<evidence type="ECO:0000256" key="2">
    <source>
        <dbReference type="SAM" id="MobiDB-lite"/>
    </source>
</evidence>
<dbReference type="PROSITE" id="PS51670">
    <property type="entry name" value="SHKT"/>
    <property type="match status" value="2"/>
</dbReference>
<evidence type="ECO:0000256" key="1">
    <source>
        <dbReference type="PROSITE-ProRule" id="PRU01005"/>
    </source>
</evidence>
<feature type="domain" description="ShKT" evidence="3">
    <location>
        <begin position="136"/>
        <end position="170"/>
    </location>
</feature>
<keyword evidence="1" id="KW-1015">Disulfide bond</keyword>
<dbReference type="Pfam" id="PF01549">
    <property type="entry name" value="ShK"/>
    <property type="match status" value="2"/>
</dbReference>
<dbReference type="OrthoDB" id="5920234at2759"/>
<dbReference type="InterPro" id="IPR003582">
    <property type="entry name" value="ShKT_dom"/>
</dbReference>
<evidence type="ECO:0000313" key="6">
    <source>
        <dbReference type="WBParaSite" id="SBAD_0001215401-mRNA-1"/>
    </source>
</evidence>
<evidence type="ECO:0000313" key="5">
    <source>
        <dbReference type="Proteomes" id="UP000270296"/>
    </source>
</evidence>
<name>A0A183J7B4_9BILA</name>
<keyword evidence="5" id="KW-1185">Reference proteome</keyword>
<feature type="region of interest" description="Disordered" evidence="2">
    <location>
        <begin position="62"/>
        <end position="93"/>
    </location>
</feature>
<gene>
    <name evidence="4" type="ORF">SBAD_LOCUS11762</name>
</gene>
<dbReference type="WBParaSite" id="SBAD_0001215401-mRNA-1">
    <property type="protein sequence ID" value="SBAD_0001215401-mRNA-1"/>
    <property type="gene ID" value="SBAD_0001215401"/>
</dbReference>
<feature type="domain" description="ShKT" evidence="3">
    <location>
        <begin position="184"/>
        <end position="218"/>
    </location>
</feature>
<feature type="disulfide bond" evidence="1">
    <location>
        <begin position="136"/>
        <end position="170"/>
    </location>
</feature>
<feature type="compositionally biased region" description="Basic and acidic residues" evidence="2">
    <location>
        <begin position="72"/>
        <end position="86"/>
    </location>
</feature>
<dbReference type="EMBL" id="UZAM01016329">
    <property type="protein sequence ID" value="VDP42756.1"/>
    <property type="molecule type" value="Genomic_DNA"/>
</dbReference>
<dbReference type="Proteomes" id="UP000270296">
    <property type="component" value="Unassembled WGS sequence"/>
</dbReference>
<evidence type="ECO:0000313" key="4">
    <source>
        <dbReference type="EMBL" id="VDP42756.1"/>
    </source>
</evidence>
<evidence type="ECO:0000259" key="3">
    <source>
        <dbReference type="PROSITE" id="PS51670"/>
    </source>
</evidence>
<accession>A0A183J7B4</accession>
<reference evidence="4 5" key="2">
    <citation type="submission" date="2018-11" db="EMBL/GenBank/DDBJ databases">
        <authorList>
            <consortium name="Pathogen Informatics"/>
        </authorList>
    </citation>
    <scope>NUCLEOTIDE SEQUENCE [LARGE SCALE GENOMIC DNA]</scope>
</reference>
<organism evidence="6">
    <name type="scientific">Soboliphyme baturini</name>
    <dbReference type="NCBI Taxonomy" id="241478"/>
    <lineage>
        <taxon>Eukaryota</taxon>
        <taxon>Metazoa</taxon>
        <taxon>Ecdysozoa</taxon>
        <taxon>Nematoda</taxon>
        <taxon>Enoplea</taxon>
        <taxon>Dorylaimia</taxon>
        <taxon>Dioctophymatida</taxon>
        <taxon>Dioctophymatoidea</taxon>
        <taxon>Soboliphymatidae</taxon>
        <taxon>Soboliphyme</taxon>
    </lineage>
</organism>
<proteinExistence type="predicted"/>
<sequence>MVMNNKMQQLVTEQITANGDDSDIVTETVILELQDVDLHKNGVKSGANVQTIPSYTSAPTMTTRRMKGHHGGAKEKTGTSTLKKEATSVPPESVDKQNMLQVMAILFEKKNMEVNGTVLGLTTLAPGAWKPDDGQCSDHFRLCKEWAKHGECVSNPYWMKPNCKMSCNACQEVVKTTTPSNSDCIDRDENCEFWASFGECIKNYKYMSSHCPVACGTCP</sequence>
<comment type="caution">
    <text evidence="1">Lacks conserved residue(s) required for the propagation of feature annotation.</text>
</comment>
<dbReference type="SMART" id="SM00254">
    <property type="entry name" value="ShKT"/>
    <property type="match status" value="2"/>
</dbReference>
<dbReference type="AlphaFoldDB" id="A0A183J7B4"/>
<feature type="disulfide bond" evidence="1">
    <location>
        <begin position="184"/>
        <end position="218"/>
    </location>
</feature>